<dbReference type="RefSeq" id="WP_061429291.1">
    <property type="nucleotide sequence ID" value="NZ_CATNZO010000001.1"/>
</dbReference>
<dbReference type="OrthoDB" id="1705475at2"/>
<dbReference type="AlphaFoldDB" id="A0A140GTT5"/>
<evidence type="ECO:0000256" key="1">
    <source>
        <dbReference type="SAM" id="MobiDB-lite"/>
    </source>
</evidence>
<proteinExistence type="predicted"/>
<sequence>MAHNKSYRTFIILQEDEKGHSIASDKPLTGYAKIETKNDKCKVSFYAQNLKKEYKDCYMMLICNKKDFKKNINLGPMNINQQGKAEMSLEYDSINIGDLNVSYENIVGAAIGKNINGRTVFFMCGFLNNQMPKDNWKNYEIKMISGKEKSHYDKNNKEDEMKKECPINMKEHKEKYNDDKDYYKDKKDKDEKDKYKEYLKEKDKDYLKEENKEKECKKEYCKDKEDKEDKEDKDDCKEHLKEEYKEKKDDCRGKDKEECKHHDKEEKHEEKCEDKKEDKCDKEDQYKKEEKYKDKDKDEVDDDCKDKHEEHKEYKDKYTDKDKHEEKKIEGYKDCYKEKYHRNDNWDYRSKLQECDRFISKIDLEREYDPYDGERYELGRRFAEYENEIEQMKLRDCKEKEEKTYEVDFDCPIGEVLMGALEGCKKVSKFAEDIKRCAWYKVDVRNFDDMCNMSNYNKYTMMYYPMINYYPYISKAGHFFFGVKCDKDGDIKYILYAIPGTKDRKDQPYGGRTGFVTWDRYGDRENGYWIMFYDFENSSVVIPMK</sequence>
<dbReference type="PATRIC" id="fig|1502.177.peg.3030"/>
<feature type="compositionally biased region" description="Basic and acidic residues" evidence="1">
    <location>
        <begin position="209"/>
        <end position="227"/>
    </location>
</feature>
<evidence type="ECO:0000313" key="2">
    <source>
        <dbReference type="EMBL" id="AMN37003.1"/>
    </source>
</evidence>
<reference evidence="2 3" key="1">
    <citation type="journal article" date="2016" name="PLoS ONE">
        <title>Plasmid Characterization and Chromosome Analysis of Two netF+ Clostridium perfringens Isolates Associated with Foal and Canine Necrotizing Enteritis.</title>
        <authorList>
            <person name="Mehdizadeh Gohari I."/>
            <person name="Kropinski A.M."/>
            <person name="Weese S.J."/>
            <person name="Parreira V.R."/>
            <person name="Whitehead A.E."/>
            <person name="Boerlin P."/>
            <person name="Prescott J.F."/>
        </authorList>
    </citation>
    <scope>NUCLEOTIDE SEQUENCE [LARGE SCALE GENOMIC DNA]</scope>
    <source>
        <strain evidence="2 3">JP838</strain>
    </source>
</reference>
<accession>A0A140GTT5</accession>
<feature type="compositionally biased region" description="Basic and acidic residues" evidence="1">
    <location>
        <begin position="233"/>
        <end position="320"/>
    </location>
</feature>
<dbReference type="EMBL" id="CP010994">
    <property type="protein sequence ID" value="AMN37003.1"/>
    <property type="molecule type" value="Genomic_DNA"/>
</dbReference>
<feature type="region of interest" description="Disordered" evidence="1">
    <location>
        <begin position="209"/>
        <end position="320"/>
    </location>
</feature>
<evidence type="ECO:0000313" key="3">
    <source>
        <dbReference type="Proteomes" id="UP000070260"/>
    </source>
</evidence>
<protein>
    <recommendedName>
        <fullName evidence="4">Transmembrane protein</fullName>
    </recommendedName>
</protein>
<name>A0A140GTT5_CLOPF</name>
<organism evidence="2 3">
    <name type="scientific">Clostridium perfringens</name>
    <dbReference type="NCBI Taxonomy" id="1502"/>
    <lineage>
        <taxon>Bacteria</taxon>
        <taxon>Bacillati</taxon>
        <taxon>Bacillota</taxon>
        <taxon>Clostridia</taxon>
        <taxon>Eubacteriales</taxon>
        <taxon>Clostridiaceae</taxon>
        <taxon>Clostridium</taxon>
    </lineage>
</organism>
<evidence type="ECO:0008006" key="4">
    <source>
        <dbReference type="Google" id="ProtNLM"/>
    </source>
</evidence>
<dbReference type="Proteomes" id="UP000070260">
    <property type="component" value="Chromosome"/>
</dbReference>
<feature type="region of interest" description="Disordered" evidence="1">
    <location>
        <begin position="150"/>
        <end position="170"/>
    </location>
</feature>
<gene>
    <name evidence="2" type="ORF">JFP838_15125</name>
</gene>